<sequence>MAGGDHGGVRRRDAGRPAVGLAHQRRRREPPLCPGAAGARADRRIPAEPAAVTRLDPTPFAADAALSVVWDALPEARVAGGAVRDSLAGRPVSDIDLATPRPPQDVTAALSRAGVRVVPTGVTHGTVTAVVQGRGFEITTLRHDVETDGRHAVVAFTDDWQADASRRDFTINAMSMTRDGTVYDYFGGVADLAAGRVRFVGDAVARIHEDYLRILRYFRFYGRYASQPPDADTVAALVEGIPGLARLSVERVWAELRLILGADDPAASVALMVRLGIWQAVLPEATPVERLAGLPADPILRLAAMLSGDPLALALRLKLSNHDRDRLVRLAATPSVRAEDDDATLRRLLADHRTEDLIDRVWLDGGPAALRQRLAAMPRPVFPLVGRHVRALGVSQGPRVGELLRDVRQWWLDGGCVADATACRAELARRACAAG</sequence>
<feature type="domain" description="Poly A polymerase head" evidence="10">
    <location>
        <begin position="76"/>
        <end position="198"/>
    </location>
</feature>
<evidence type="ECO:0000256" key="9">
    <source>
        <dbReference type="SAM" id="MobiDB-lite"/>
    </source>
</evidence>
<evidence type="ECO:0000313" key="12">
    <source>
        <dbReference type="EMBL" id="PPQ34399.1"/>
    </source>
</evidence>
<dbReference type="InterPro" id="IPR050264">
    <property type="entry name" value="Bact_CCA-adding_enz_type3_sf"/>
</dbReference>
<dbReference type="GO" id="GO:0008033">
    <property type="term" value="P:tRNA processing"/>
    <property type="evidence" value="ECO:0007669"/>
    <property type="project" value="UniProtKB-KW"/>
</dbReference>
<evidence type="ECO:0000256" key="6">
    <source>
        <dbReference type="ARBA" id="ARBA00022741"/>
    </source>
</evidence>
<dbReference type="PANTHER" id="PTHR46173">
    <property type="entry name" value="CCA TRNA NUCLEOTIDYLTRANSFERASE 1, MITOCHONDRIAL"/>
    <property type="match status" value="1"/>
</dbReference>
<dbReference type="Gene3D" id="3.30.460.10">
    <property type="entry name" value="Beta Polymerase, domain 2"/>
    <property type="match status" value="1"/>
</dbReference>
<evidence type="ECO:0000259" key="11">
    <source>
        <dbReference type="Pfam" id="PF12627"/>
    </source>
</evidence>
<feature type="domain" description="tRNA nucleotidyltransferase/poly(A) polymerase RNA and SrmB- binding" evidence="11">
    <location>
        <begin position="230"/>
        <end position="286"/>
    </location>
</feature>
<dbReference type="Pfam" id="PF01743">
    <property type="entry name" value="PolyA_pol"/>
    <property type="match status" value="1"/>
</dbReference>
<keyword evidence="13" id="KW-1185">Reference proteome</keyword>
<dbReference type="InterPro" id="IPR002646">
    <property type="entry name" value="PolA_pol_head_dom"/>
</dbReference>
<evidence type="ECO:0000256" key="5">
    <source>
        <dbReference type="ARBA" id="ARBA00022723"/>
    </source>
</evidence>
<keyword evidence="5" id="KW-0479">Metal-binding</keyword>
<evidence type="ECO:0000259" key="10">
    <source>
        <dbReference type="Pfam" id="PF01743"/>
    </source>
</evidence>
<name>A0A2S6NIG9_RHOGL</name>
<feature type="region of interest" description="Disordered" evidence="9">
    <location>
        <begin position="1"/>
        <end position="41"/>
    </location>
</feature>
<dbReference type="GO" id="GO:0016779">
    <property type="term" value="F:nucleotidyltransferase activity"/>
    <property type="evidence" value="ECO:0007669"/>
    <property type="project" value="UniProtKB-KW"/>
</dbReference>
<dbReference type="GO" id="GO:0046872">
    <property type="term" value="F:metal ion binding"/>
    <property type="evidence" value="ECO:0007669"/>
    <property type="project" value="UniProtKB-KW"/>
</dbReference>
<keyword evidence="3" id="KW-0819">tRNA processing</keyword>
<dbReference type="Pfam" id="PF12627">
    <property type="entry name" value="PolyA_pol_RNAbd"/>
    <property type="match status" value="1"/>
</dbReference>
<dbReference type="AlphaFoldDB" id="A0A2S6NIG9"/>
<dbReference type="SUPFAM" id="SSF81301">
    <property type="entry name" value="Nucleotidyltransferase"/>
    <property type="match status" value="1"/>
</dbReference>
<evidence type="ECO:0008006" key="14">
    <source>
        <dbReference type="Google" id="ProtNLM"/>
    </source>
</evidence>
<dbReference type="InterPro" id="IPR043519">
    <property type="entry name" value="NT_sf"/>
</dbReference>
<keyword evidence="7" id="KW-0460">Magnesium</keyword>
<keyword evidence="8" id="KW-0694">RNA-binding</keyword>
<proteinExistence type="inferred from homology"/>
<dbReference type="InterPro" id="IPR032828">
    <property type="entry name" value="PolyA_RNA-bd"/>
</dbReference>
<gene>
    <name evidence="12" type="ORF">CCS01_11040</name>
</gene>
<dbReference type="OrthoDB" id="9805698at2"/>
<protein>
    <recommendedName>
        <fullName evidence="14">Poly A polymerase head domain-containing protein</fullName>
    </recommendedName>
</protein>
<comment type="cofactor">
    <cofactor evidence="1">
        <name>Mg(2+)</name>
        <dbReference type="ChEBI" id="CHEBI:18420"/>
    </cofactor>
</comment>
<evidence type="ECO:0000256" key="3">
    <source>
        <dbReference type="ARBA" id="ARBA00022694"/>
    </source>
</evidence>
<dbReference type="GO" id="GO:0000049">
    <property type="term" value="F:tRNA binding"/>
    <property type="evidence" value="ECO:0007669"/>
    <property type="project" value="TreeGrafter"/>
</dbReference>
<evidence type="ECO:0000256" key="4">
    <source>
        <dbReference type="ARBA" id="ARBA00022695"/>
    </source>
</evidence>
<comment type="caution">
    <text evidence="12">The sequence shown here is derived from an EMBL/GenBank/DDBJ whole genome shotgun (WGS) entry which is preliminary data.</text>
</comment>
<keyword evidence="6" id="KW-0547">Nucleotide-binding</keyword>
<evidence type="ECO:0000256" key="7">
    <source>
        <dbReference type="ARBA" id="ARBA00022842"/>
    </source>
</evidence>
<dbReference type="EMBL" id="NHRY01000113">
    <property type="protein sequence ID" value="PPQ34399.1"/>
    <property type="molecule type" value="Genomic_DNA"/>
</dbReference>
<evidence type="ECO:0000256" key="8">
    <source>
        <dbReference type="RuleBase" id="RU003953"/>
    </source>
</evidence>
<organism evidence="12 13">
    <name type="scientific">Rhodopila globiformis</name>
    <name type="common">Rhodopseudomonas globiformis</name>
    <dbReference type="NCBI Taxonomy" id="1071"/>
    <lineage>
        <taxon>Bacteria</taxon>
        <taxon>Pseudomonadati</taxon>
        <taxon>Pseudomonadota</taxon>
        <taxon>Alphaproteobacteria</taxon>
        <taxon>Acetobacterales</taxon>
        <taxon>Acetobacteraceae</taxon>
        <taxon>Rhodopila</taxon>
    </lineage>
</organism>
<dbReference type="SUPFAM" id="SSF81891">
    <property type="entry name" value="Poly A polymerase C-terminal region-like"/>
    <property type="match status" value="1"/>
</dbReference>
<dbReference type="CDD" id="cd05398">
    <property type="entry name" value="NT_ClassII-CCAase"/>
    <property type="match status" value="1"/>
</dbReference>
<evidence type="ECO:0000313" key="13">
    <source>
        <dbReference type="Proteomes" id="UP000239724"/>
    </source>
</evidence>
<dbReference type="Proteomes" id="UP000239724">
    <property type="component" value="Unassembled WGS sequence"/>
</dbReference>
<keyword evidence="2 8" id="KW-0808">Transferase</keyword>
<keyword evidence="4" id="KW-0548">Nucleotidyltransferase</keyword>
<comment type="similarity">
    <text evidence="8">Belongs to the tRNA nucleotidyltransferase/poly(A) polymerase family.</text>
</comment>
<evidence type="ECO:0000256" key="2">
    <source>
        <dbReference type="ARBA" id="ARBA00022679"/>
    </source>
</evidence>
<evidence type="ECO:0000256" key="1">
    <source>
        <dbReference type="ARBA" id="ARBA00001946"/>
    </source>
</evidence>
<dbReference type="Gene3D" id="1.10.3090.10">
    <property type="entry name" value="cca-adding enzyme, domain 2"/>
    <property type="match status" value="1"/>
</dbReference>
<dbReference type="GO" id="GO:0000166">
    <property type="term" value="F:nucleotide binding"/>
    <property type="evidence" value="ECO:0007669"/>
    <property type="project" value="UniProtKB-KW"/>
</dbReference>
<reference evidence="12 13" key="1">
    <citation type="journal article" date="2018" name="Arch. Microbiol.">
        <title>New insights into the metabolic potential of the phototrophic purple bacterium Rhodopila globiformis DSM 161(T) from its draft genome sequence and evidence for a vanadium-dependent nitrogenase.</title>
        <authorList>
            <person name="Imhoff J.F."/>
            <person name="Rahn T."/>
            <person name="Kunzel S."/>
            <person name="Neulinger S.C."/>
        </authorList>
    </citation>
    <scope>NUCLEOTIDE SEQUENCE [LARGE SCALE GENOMIC DNA]</scope>
    <source>
        <strain evidence="12 13">DSM 161</strain>
    </source>
</reference>
<dbReference type="PANTHER" id="PTHR46173:SF1">
    <property type="entry name" value="CCA TRNA NUCLEOTIDYLTRANSFERASE 1, MITOCHONDRIAL"/>
    <property type="match status" value="1"/>
</dbReference>
<accession>A0A2S6NIG9</accession>